<keyword evidence="4" id="KW-0328">Glycosyltransferase</keyword>
<dbReference type="PROSITE" id="PS00375">
    <property type="entry name" value="UDPGT"/>
    <property type="match status" value="1"/>
</dbReference>
<reference evidence="7" key="1">
    <citation type="submission" date="2020-08" db="EMBL/GenBank/DDBJ databases">
        <title>Plant Genome Project.</title>
        <authorList>
            <person name="Zhang R.-G."/>
        </authorList>
    </citation>
    <scope>NUCLEOTIDE SEQUENCE</scope>
    <source>
        <strain evidence="7">WSP0</strain>
        <tissue evidence="7">Leaf</tissue>
    </source>
</reference>
<dbReference type="GO" id="GO:0080043">
    <property type="term" value="F:quercetin 3-O-glucosyltransferase activity"/>
    <property type="evidence" value="ECO:0007669"/>
    <property type="project" value="TreeGrafter"/>
</dbReference>
<keyword evidence="6" id="KW-0812">Transmembrane</keyword>
<evidence type="ECO:0000256" key="1">
    <source>
        <dbReference type="ARBA" id="ARBA00009995"/>
    </source>
</evidence>
<keyword evidence="6" id="KW-1133">Transmembrane helix</keyword>
<keyword evidence="3" id="KW-0284">Flavonoid biosynthesis</keyword>
<dbReference type="InterPro" id="IPR035595">
    <property type="entry name" value="UDP_glycos_trans_CS"/>
</dbReference>
<evidence type="ECO:0000256" key="4">
    <source>
        <dbReference type="RuleBase" id="RU003718"/>
    </source>
</evidence>
<dbReference type="CDD" id="cd03784">
    <property type="entry name" value="GT1_Gtf-like"/>
    <property type="match status" value="1"/>
</dbReference>
<organism evidence="7 8">
    <name type="scientific">Rhododendron griersonianum</name>
    <dbReference type="NCBI Taxonomy" id="479676"/>
    <lineage>
        <taxon>Eukaryota</taxon>
        <taxon>Viridiplantae</taxon>
        <taxon>Streptophyta</taxon>
        <taxon>Embryophyta</taxon>
        <taxon>Tracheophyta</taxon>
        <taxon>Spermatophyta</taxon>
        <taxon>Magnoliopsida</taxon>
        <taxon>eudicotyledons</taxon>
        <taxon>Gunneridae</taxon>
        <taxon>Pentapetalae</taxon>
        <taxon>asterids</taxon>
        <taxon>Ericales</taxon>
        <taxon>Ericaceae</taxon>
        <taxon>Ericoideae</taxon>
        <taxon>Rhodoreae</taxon>
        <taxon>Rhododendron</taxon>
    </lineage>
</organism>
<dbReference type="SUPFAM" id="SSF53756">
    <property type="entry name" value="UDP-Glycosyltransferase/glycogen phosphorylase"/>
    <property type="match status" value="1"/>
</dbReference>
<dbReference type="FunFam" id="3.40.50.2000:FF:000027">
    <property type="entry name" value="Glycosyltransferase"/>
    <property type="match status" value="1"/>
</dbReference>
<evidence type="ECO:0000256" key="2">
    <source>
        <dbReference type="ARBA" id="ARBA00022679"/>
    </source>
</evidence>
<evidence type="ECO:0000313" key="7">
    <source>
        <dbReference type="EMBL" id="KAG5520358.1"/>
    </source>
</evidence>
<evidence type="ECO:0000256" key="6">
    <source>
        <dbReference type="SAM" id="Phobius"/>
    </source>
</evidence>
<dbReference type="GO" id="GO:0009813">
    <property type="term" value="P:flavonoid biosynthetic process"/>
    <property type="evidence" value="ECO:0007669"/>
    <property type="project" value="UniProtKB-KW"/>
</dbReference>
<accession>A0AAV6HV81</accession>
<proteinExistence type="inferred from homology"/>
<evidence type="ECO:0000313" key="8">
    <source>
        <dbReference type="Proteomes" id="UP000823749"/>
    </source>
</evidence>
<dbReference type="FunFam" id="3.40.50.2000:FF:000055">
    <property type="entry name" value="Glycosyltransferase"/>
    <property type="match status" value="1"/>
</dbReference>
<dbReference type="AlphaFoldDB" id="A0AAV6HV81"/>
<evidence type="ECO:0000256" key="5">
    <source>
        <dbReference type="RuleBase" id="RU362057"/>
    </source>
</evidence>
<sequence length="489" mass="54433">MDMAVNGNKPHVVCIPFPLQSHVKAMLKLAKLLHHEGFHITFVNTEYSHKRLLKARGPNSLDGLPDFRFETIPDGLPPSDVDALQHIPSLAESLPRNALAPFLSLVSKLNNDSASTPGVPPVTCIVSDGFMSFSVTAGAELGIPVVVFFTMSACGFMGFYQFRNLLEKGLTPLKDASYVTNGYLDTVIDWIPGMKDIRLKDLPNYIRTTEPNDASYDFCMKEVERSSTASAIILHTFDALEHDLLDALTSIFPSVYSIGPLQFLLNELLKKDNSESIGYNMWKEESECLKWLDSKEPRSVIYVNFGSIAPLTPEQVEELGWGLVNSHHNFLWIIRPDLVMGDESDSAFLPPELAAEIEERGLIVAWCPQEDVLNHWSIGGFVTHCGWNSTIESLSAEVPMICLPFFADQQTNCRYICTEWEVGMEIGGDVKRDEVEKLVRELMGGEKGKKMKSKAVEWKILAEKATGSDGSSTLNLNMLVKRVLDLMEG</sequence>
<keyword evidence="2 4" id="KW-0808">Transferase</keyword>
<gene>
    <name evidence="7" type="ORF">RHGRI_033061</name>
</gene>
<comment type="similarity">
    <text evidence="1 4">Belongs to the UDP-glycosyltransferase family.</text>
</comment>
<name>A0AAV6HV81_9ERIC</name>
<dbReference type="EC" id="2.4.1.-" evidence="5"/>
<dbReference type="Pfam" id="PF00201">
    <property type="entry name" value="UDPGT"/>
    <property type="match status" value="1"/>
</dbReference>
<keyword evidence="6" id="KW-0472">Membrane</keyword>
<keyword evidence="8" id="KW-1185">Reference proteome</keyword>
<comment type="caution">
    <text evidence="7">The sequence shown here is derived from an EMBL/GenBank/DDBJ whole genome shotgun (WGS) entry which is preliminary data.</text>
</comment>
<dbReference type="GO" id="GO:0080044">
    <property type="term" value="F:quercetin 7-O-glucosyltransferase activity"/>
    <property type="evidence" value="ECO:0007669"/>
    <property type="project" value="TreeGrafter"/>
</dbReference>
<dbReference type="PANTHER" id="PTHR11926:SF1516">
    <property type="entry name" value="GLYCOSYLTRANSFERASE"/>
    <property type="match status" value="1"/>
</dbReference>
<protein>
    <recommendedName>
        <fullName evidence="5">Glycosyltransferase</fullName>
        <ecNumber evidence="5">2.4.1.-</ecNumber>
    </recommendedName>
</protein>
<dbReference type="EMBL" id="JACTNZ010000012">
    <property type="protein sequence ID" value="KAG5520358.1"/>
    <property type="molecule type" value="Genomic_DNA"/>
</dbReference>
<dbReference type="Gene3D" id="3.40.50.2000">
    <property type="entry name" value="Glycogen Phosphorylase B"/>
    <property type="match status" value="2"/>
</dbReference>
<dbReference type="PANTHER" id="PTHR11926">
    <property type="entry name" value="GLUCOSYL/GLUCURONOSYL TRANSFERASES"/>
    <property type="match status" value="1"/>
</dbReference>
<dbReference type="Proteomes" id="UP000823749">
    <property type="component" value="Chromosome 12"/>
</dbReference>
<dbReference type="InterPro" id="IPR002213">
    <property type="entry name" value="UDP_glucos_trans"/>
</dbReference>
<feature type="transmembrane region" description="Helical" evidence="6">
    <location>
        <begin position="141"/>
        <end position="160"/>
    </location>
</feature>
<evidence type="ECO:0000256" key="3">
    <source>
        <dbReference type="ARBA" id="ARBA00023241"/>
    </source>
</evidence>